<gene>
    <name evidence="2" type="ORF">HJ01_03565</name>
</gene>
<accession>H7FWM1</accession>
<feature type="region of interest" description="Disordered" evidence="1">
    <location>
        <begin position="1"/>
        <end position="22"/>
    </location>
</feature>
<organism evidence="2 3">
    <name type="scientific">Flavobacterium frigoris (strain PS1)</name>
    <dbReference type="NCBI Taxonomy" id="1086011"/>
    <lineage>
        <taxon>Bacteria</taxon>
        <taxon>Pseudomonadati</taxon>
        <taxon>Bacteroidota</taxon>
        <taxon>Flavobacteriia</taxon>
        <taxon>Flavobacteriales</taxon>
        <taxon>Flavobacteriaceae</taxon>
        <taxon>Flavobacterium</taxon>
    </lineage>
</organism>
<evidence type="ECO:0000313" key="2">
    <source>
        <dbReference type="EMBL" id="EIA07100.1"/>
    </source>
</evidence>
<evidence type="ECO:0000256" key="1">
    <source>
        <dbReference type="SAM" id="MobiDB-lite"/>
    </source>
</evidence>
<proteinExistence type="predicted"/>
<sequence>MKYYKLSQTESKSENNTPNRTLFNKTYHCKAKKRLKLGGKLIHNP</sequence>
<evidence type="ECO:0000313" key="3">
    <source>
        <dbReference type="Proteomes" id="UP000005566"/>
    </source>
</evidence>
<dbReference type="STRING" id="1086011.HJ01_03565"/>
<keyword evidence="3" id="KW-1185">Reference proteome</keyword>
<comment type="caution">
    <text evidence="2">The sequence shown here is derived from an EMBL/GenBank/DDBJ whole genome shotgun (WGS) entry which is preliminary data.</text>
</comment>
<dbReference type="PATRIC" id="fig|1086011.3.peg.3490"/>
<dbReference type="EMBL" id="AHKF01000048">
    <property type="protein sequence ID" value="EIA07100.1"/>
    <property type="molecule type" value="Genomic_DNA"/>
</dbReference>
<protein>
    <submittedName>
        <fullName evidence="2">Uncharacterized protein</fullName>
    </submittedName>
</protein>
<reference evidence="2 3" key="1">
    <citation type="journal article" date="2014" name="Acta Crystallogr. D">
        <title>Structure-based characterization and antifreeze properties of a hyperactive ice-binding protein from the Antarctic bacterium Flavobacterium frigoris PS1.</title>
        <authorList>
            <person name="Do H."/>
            <person name="Kim S.J."/>
            <person name="Kim H.J."/>
            <person name="Lee J.H."/>
        </authorList>
    </citation>
    <scope>NUCLEOTIDE SEQUENCE [LARGE SCALE GENOMIC DNA]</scope>
    <source>
        <strain evidence="2 3">PS1</strain>
    </source>
</reference>
<dbReference type="AlphaFoldDB" id="H7FWM1"/>
<dbReference type="Proteomes" id="UP000005566">
    <property type="component" value="Unassembled WGS sequence"/>
</dbReference>
<name>H7FWM1_FLAFP</name>